<dbReference type="OrthoDB" id="10028364at2759"/>
<feature type="transmembrane region" description="Helical" evidence="6">
    <location>
        <begin position="125"/>
        <end position="145"/>
    </location>
</feature>
<comment type="subcellular location">
    <subcellularLocation>
        <location evidence="1">Membrane</location>
        <topology evidence="1">Multi-pass membrane protein</topology>
    </subcellularLocation>
</comment>
<evidence type="ECO:0000256" key="1">
    <source>
        <dbReference type="ARBA" id="ARBA00004141"/>
    </source>
</evidence>
<evidence type="ECO:0000256" key="3">
    <source>
        <dbReference type="ARBA" id="ARBA00022989"/>
    </source>
</evidence>
<sequence>MKANDPEMPPSYESSTAQKSSWFSIQKEYVTTIPGILKIAQMVISMIAFISSMVDPWAGAGWVRFATISAFIGTLIYFLLYLLNYYQRIPGPWTLVEFVYYCVYTVFLFISACVSAAKGGVFDSAAASAFFCFLATAVYGVDCFFKFKVLRSERAAAAAGGPRGVQAGTTVTTTQTTTTVERVETY</sequence>
<feature type="domain" description="MARVEL" evidence="7">
    <location>
        <begin position="29"/>
        <end position="151"/>
    </location>
</feature>
<accession>A0A7I8VJB8</accession>
<dbReference type="PANTHER" id="PTHR22776">
    <property type="entry name" value="MARVEL-CONTAINING POTENTIAL LIPID RAFT-ASSOCIATED PROTEIN"/>
    <property type="match status" value="1"/>
</dbReference>
<proteinExistence type="predicted"/>
<dbReference type="Proteomes" id="UP000549394">
    <property type="component" value="Unassembled WGS sequence"/>
</dbReference>
<evidence type="ECO:0000313" key="8">
    <source>
        <dbReference type="EMBL" id="CAD5116315.1"/>
    </source>
</evidence>
<gene>
    <name evidence="8" type="ORF">DGYR_LOCUS4952</name>
</gene>
<name>A0A7I8VJB8_9ANNE</name>
<feature type="transmembrane region" description="Helical" evidence="6">
    <location>
        <begin position="62"/>
        <end position="86"/>
    </location>
</feature>
<reference evidence="8 9" key="1">
    <citation type="submission" date="2020-08" db="EMBL/GenBank/DDBJ databases">
        <authorList>
            <person name="Hejnol A."/>
        </authorList>
    </citation>
    <scope>NUCLEOTIDE SEQUENCE [LARGE SCALE GENOMIC DNA]</scope>
</reference>
<comment type="caution">
    <text evidence="8">The sequence shown here is derived from an EMBL/GenBank/DDBJ whole genome shotgun (WGS) entry which is preliminary data.</text>
</comment>
<dbReference type="AlphaFoldDB" id="A0A7I8VJB8"/>
<keyword evidence="4 5" id="KW-0472">Membrane</keyword>
<evidence type="ECO:0000256" key="5">
    <source>
        <dbReference type="PROSITE-ProRule" id="PRU00581"/>
    </source>
</evidence>
<dbReference type="InterPro" id="IPR050578">
    <property type="entry name" value="MARVEL-CKLF_proteins"/>
</dbReference>
<dbReference type="PROSITE" id="PS51225">
    <property type="entry name" value="MARVEL"/>
    <property type="match status" value="1"/>
</dbReference>
<evidence type="ECO:0000256" key="4">
    <source>
        <dbReference type="ARBA" id="ARBA00023136"/>
    </source>
</evidence>
<feature type="transmembrane region" description="Helical" evidence="6">
    <location>
        <begin position="98"/>
        <end position="119"/>
    </location>
</feature>
<keyword evidence="3 6" id="KW-1133">Transmembrane helix</keyword>
<evidence type="ECO:0000259" key="7">
    <source>
        <dbReference type="PROSITE" id="PS51225"/>
    </source>
</evidence>
<evidence type="ECO:0000256" key="6">
    <source>
        <dbReference type="SAM" id="Phobius"/>
    </source>
</evidence>
<dbReference type="PANTHER" id="PTHR22776:SF49">
    <property type="entry name" value="MARVEL DOMAIN-CONTAINING PROTEIN"/>
    <property type="match status" value="1"/>
</dbReference>
<evidence type="ECO:0000256" key="2">
    <source>
        <dbReference type="ARBA" id="ARBA00022692"/>
    </source>
</evidence>
<dbReference type="Pfam" id="PF01284">
    <property type="entry name" value="MARVEL"/>
    <property type="match status" value="1"/>
</dbReference>
<organism evidence="8 9">
    <name type="scientific">Dimorphilus gyrociliatus</name>
    <dbReference type="NCBI Taxonomy" id="2664684"/>
    <lineage>
        <taxon>Eukaryota</taxon>
        <taxon>Metazoa</taxon>
        <taxon>Spiralia</taxon>
        <taxon>Lophotrochozoa</taxon>
        <taxon>Annelida</taxon>
        <taxon>Polychaeta</taxon>
        <taxon>Polychaeta incertae sedis</taxon>
        <taxon>Dinophilidae</taxon>
        <taxon>Dimorphilus</taxon>
    </lineage>
</organism>
<protein>
    <submittedName>
        <fullName evidence="8">DgyrCDS5219</fullName>
    </submittedName>
</protein>
<dbReference type="GO" id="GO:0016020">
    <property type="term" value="C:membrane"/>
    <property type="evidence" value="ECO:0007669"/>
    <property type="project" value="UniProtKB-SubCell"/>
</dbReference>
<feature type="transmembrane region" description="Helical" evidence="6">
    <location>
        <begin position="29"/>
        <end position="50"/>
    </location>
</feature>
<dbReference type="InterPro" id="IPR008253">
    <property type="entry name" value="Marvel"/>
</dbReference>
<evidence type="ECO:0000313" key="9">
    <source>
        <dbReference type="Proteomes" id="UP000549394"/>
    </source>
</evidence>
<keyword evidence="9" id="KW-1185">Reference proteome</keyword>
<keyword evidence="2 5" id="KW-0812">Transmembrane</keyword>
<dbReference type="EMBL" id="CAJFCJ010000006">
    <property type="protein sequence ID" value="CAD5116315.1"/>
    <property type="molecule type" value="Genomic_DNA"/>
</dbReference>